<organism evidence="2 3">
    <name type="scientific">Pseudomonas fluorescens</name>
    <dbReference type="NCBI Taxonomy" id="294"/>
    <lineage>
        <taxon>Bacteria</taxon>
        <taxon>Pseudomonadati</taxon>
        <taxon>Pseudomonadota</taxon>
        <taxon>Gammaproteobacteria</taxon>
        <taxon>Pseudomonadales</taxon>
        <taxon>Pseudomonadaceae</taxon>
        <taxon>Pseudomonas</taxon>
    </lineage>
</organism>
<evidence type="ECO:0000313" key="2">
    <source>
        <dbReference type="EMBL" id="VVP61326.1"/>
    </source>
</evidence>
<name>A0A5E7QGK2_PSEFL</name>
<reference evidence="2 3" key="1">
    <citation type="submission" date="2019-09" db="EMBL/GenBank/DDBJ databases">
        <authorList>
            <person name="Chandra G."/>
            <person name="Truman W A."/>
        </authorList>
    </citation>
    <scope>NUCLEOTIDE SEQUENCE [LARGE SCALE GENOMIC DNA]</scope>
    <source>
        <strain evidence="2">PS870</strain>
    </source>
</reference>
<evidence type="ECO:0000256" key="1">
    <source>
        <dbReference type="SAM" id="MobiDB-lite"/>
    </source>
</evidence>
<proteinExistence type="predicted"/>
<sequence length="67" mass="7597">MRLYASRPEPSRTPTPPSQRLLAGRFMPDESTIEIRPVPTQLNYAKDGLIQALRTAYANKPLIDERS</sequence>
<gene>
    <name evidence="2" type="ORF">PS870_06316</name>
</gene>
<dbReference type="AlphaFoldDB" id="A0A5E7QGK2"/>
<protein>
    <submittedName>
        <fullName evidence="2">Uncharacterized protein</fullName>
    </submittedName>
</protein>
<feature type="region of interest" description="Disordered" evidence="1">
    <location>
        <begin position="1"/>
        <end position="22"/>
    </location>
</feature>
<accession>A0A5E7QGK2</accession>
<evidence type="ECO:0000313" key="3">
    <source>
        <dbReference type="Proteomes" id="UP000349468"/>
    </source>
</evidence>
<dbReference type="Proteomes" id="UP000349468">
    <property type="component" value="Unassembled WGS sequence"/>
</dbReference>
<dbReference type="EMBL" id="CABVIK010000034">
    <property type="protein sequence ID" value="VVP61326.1"/>
    <property type="molecule type" value="Genomic_DNA"/>
</dbReference>